<dbReference type="InterPro" id="IPR011053">
    <property type="entry name" value="Single_hybrid_motif"/>
</dbReference>
<organism evidence="4 5">
    <name type="scientific">Brunnivagina elsteri CCALA 953</name>
    <dbReference type="NCBI Taxonomy" id="987040"/>
    <lineage>
        <taxon>Bacteria</taxon>
        <taxon>Bacillati</taxon>
        <taxon>Cyanobacteriota</taxon>
        <taxon>Cyanophyceae</taxon>
        <taxon>Nostocales</taxon>
        <taxon>Calotrichaceae</taxon>
        <taxon>Brunnivagina</taxon>
    </lineage>
</organism>
<sequence>MSRWTEDSVPTEKPINRREFPWTLAVIVPLLITGGVLGVAKWQQIQSLNQAPVSQPVANSVNALGRLEPRGEVIRISAPNSGITSSARIEQIMVQEGERVRKDQIIAVLDSFKTNQAVMEEAKAKLLESRANLGSVRAGSPRDLQAQTAVVARLQAQLKGEQDGQQATINRLEAQLQGERVAQQATVERITAELRGQGDSLTATVARSQAEQRNAQVDSSRYESLFRQGAISAQERDRRRLSAETSTAQVTENQAQRRRAVSTLQQQLAEARANQSKTIAILQQQINEARVNRSKTITTLARQIDEERSRFDKFRDVAPSNVQIAQAQVTNAIANMRKAEAQLNQSYIKAPISGEIIKIHTKPGESMGTSGIAEIGRTDEMLVVAEIPEDSIGRVRLGQKATVRSDNGAFSGQLQGTVSEIGRKVGKRDILNTDPAADVDARVVEVKIALPREESDRVSGLTFAKVLVEIGI</sequence>
<dbReference type="SUPFAM" id="SSF111369">
    <property type="entry name" value="HlyD-like secretion proteins"/>
    <property type="match status" value="1"/>
</dbReference>
<feature type="compositionally biased region" description="Polar residues" evidence="1">
    <location>
        <begin position="243"/>
        <end position="254"/>
    </location>
</feature>
<evidence type="ECO:0000259" key="3">
    <source>
        <dbReference type="Pfam" id="PF25876"/>
    </source>
</evidence>
<evidence type="ECO:0000313" key="4">
    <source>
        <dbReference type="EMBL" id="PAX51210.1"/>
    </source>
</evidence>
<gene>
    <name evidence="4" type="ORF">CK510_26035</name>
</gene>
<dbReference type="OrthoDB" id="556614at2"/>
<keyword evidence="2" id="KW-0472">Membrane</keyword>
<protein>
    <submittedName>
        <fullName evidence="4">HlyD family secretion protein</fullName>
    </submittedName>
</protein>
<dbReference type="GO" id="GO:1990281">
    <property type="term" value="C:efflux pump complex"/>
    <property type="evidence" value="ECO:0007669"/>
    <property type="project" value="TreeGrafter"/>
</dbReference>
<dbReference type="NCBIfam" id="TIGR02971">
    <property type="entry name" value="heterocyst_DevB"/>
    <property type="match status" value="1"/>
</dbReference>
<evidence type="ECO:0000256" key="1">
    <source>
        <dbReference type="SAM" id="MobiDB-lite"/>
    </source>
</evidence>
<feature type="transmembrane region" description="Helical" evidence="2">
    <location>
        <begin position="20"/>
        <end position="40"/>
    </location>
</feature>
<feature type="region of interest" description="Disordered" evidence="1">
    <location>
        <begin position="228"/>
        <end position="257"/>
    </location>
</feature>
<dbReference type="Gene3D" id="1.10.287.470">
    <property type="entry name" value="Helix hairpin bin"/>
    <property type="match status" value="2"/>
</dbReference>
<dbReference type="PANTHER" id="PTHR30469:SF15">
    <property type="entry name" value="HLYD FAMILY OF SECRETION PROTEINS"/>
    <property type="match status" value="1"/>
</dbReference>
<name>A0A2A2TBV2_9CYAN</name>
<comment type="caution">
    <text evidence="4">The sequence shown here is derived from an EMBL/GenBank/DDBJ whole genome shotgun (WGS) entry which is preliminary data.</text>
</comment>
<keyword evidence="2" id="KW-0812">Transmembrane</keyword>
<evidence type="ECO:0000313" key="5">
    <source>
        <dbReference type="Proteomes" id="UP000218238"/>
    </source>
</evidence>
<dbReference type="Gene3D" id="2.40.30.170">
    <property type="match status" value="1"/>
</dbReference>
<proteinExistence type="predicted"/>
<dbReference type="SUPFAM" id="SSF51230">
    <property type="entry name" value="Single hybrid motif"/>
    <property type="match status" value="1"/>
</dbReference>
<dbReference type="Pfam" id="PF25876">
    <property type="entry name" value="HH_MFP_RND"/>
    <property type="match status" value="1"/>
</dbReference>
<keyword evidence="2" id="KW-1133">Transmembrane helix</keyword>
<dbReference type="Proteomes" id="UP000218238">
    <property type="component" value="Unassembled WGS sequence"/>
</dbReference>
<dbReference type="InterPro" id="IPR058624">
    <property type="entry name" value="MdtA-like_HH"/>
</dbReference>
<dbReference type="GO" id="GO:0015562">
    <property type="term" value="F:efflux transmembrane transporter activity"/>
    <property type="evidence" value="ECO:0007669"/>
    <property type="project" value="TreeGrafter"/>
</dbReference>
<dbReference type="RefSeq" id="WP_095724433.1">
    <property type="nucleotide sequence ID" value="NZ_NTFS01000444.1"/>
</dbReference>
<dbReference type="InterPro" id="IPR014315">
    <property type="entry name" value="ABC_heterocyst_DevB"/>
</dbReference>
<evidence type="ECO:0000256" key="2">
    <source>
        <dbReference type="SAM" id="Phobius"/>
    </source>
</evidence>
<reference evidence="4 5" key="1">
    <citation type="submission" date="2017-08" db="EMBL/GenBank/DDBJ databases">
        <title>Draft genome sequence of filamentous cyanobacterium Calothrix elsteri CCALA 953.</title>
        <authorList>
            <person name="Gagunashvili A.N."/>
            <person name="Elster J."/>
            <person name="Andresson O.S."/>
        </authorList>
    </citation>
    <scope>NUCLEOTIDE SEQUENCE [LARGE SCALE GENOMIC DNA]</scope>
    <source>
        <strain evidence="4 5">CCALA 953</strain>
    </source>
</reference>
<dbReference type="AlphaFoldDB" id="A0A2A2TBV2"/>
<keyword evidence="5" id="KW-1185">Reference proteome</keyword>
<dbReference type="Gene3D" id="2.40.50.100">
    <property type="match status" value="2"/>
</dbReference>
<accession>A0A2A2TBV2</accession>
<dbReference type="PANTHER" id="PTHR30469">
    <property type="entry name" value="MULTIDRUG RESISTANCE PROTEIN MDTA"/>
    <property type="match status" value="1"/>
</dbReference>
<feature type="domain" description="Multidrug resistance protein MdtA-like alpha-helical hairpin" evidence="3">
    <location>
        <begin position="199"/>
        <end position="260"/>
    </location>
</feature>
<dbReference type="EMBL" id="NTFS01000444">
    <property type="protein sequence ID" value="PAX51210.1"/>
    <property type="molecule type" value="Genomic_DNA"/>
</dbReference>